<proteinExistence type="predicted"/>
<name>A0A1A8ESK3_9TELE</name>
<reference evidence="1" key="2">
    <citation type="submission" date="2016-06" db="EMBL/GenBank/DDBJ databases">
        <title>The genome of a short-lived fish provides insights into sex chromosome evolution and the genetic control of aging.</title>
        <authorList>
            <person name="Reichwald K."/>
            <person name="Felder M."/>
            <person name="Petzold A."/>
            <person name="Koch P."/>
            <person name="Groth M."/>
            <person name="Platzer M."/>
        </authorList>
    </citation>
    <scope>NUCLEOTIDE SEQUENCE</scope>
    <source>
        <tissue evidence="1">Brain</tissue>
    </source>
</reference>
<dbReference type="EMBL" id="HAEC01014303">
    <property type="protein sequence ID" value="SBQ82520.1"/>
    <property type="molecule type" value="Transcribed_RNA"/>
</dbReference>
<reference evidence="1" key="1">
    <citation type="submission" date="2016-05" db="EMBL/GenBank/DDBJ databases">
        <authorList>
            <person name="Lavstsen T."/>
            <person name="Jespersen J.S."/>
        </authorList>
    </citation>
    <scope>NUCLEOTIDE SEQUENCE</scope>
    <source>
        <tissue evidence="1">Brain</tissue>
    </source>
</reference>
<feature type="non-terminal residue" evidence="1">
    <location>
        <position position="81"/>
    </location>
</feature>
<gene>
    <name evidence="1" type="primary">ELNA</name>
</gene>
<accession>A0A1A8ESK3</accession>
<dbReference type="AlphaFoldDB" id="A0A1A8ESK3"/>
<sequence length="81" mass="9595">RFTTQMAPAITLHFTARQKFCLLETIIKNLLSGCSPELISSRLFLDAILKHDLKWHDKNNMHVRAKRYHKLRLENMFIRSS</sequence>
<dbReference type="EMBL" id="HAEB01002939">
    <property type="protein sequence ID" value="SBQ49466.1"/>
    <property type="molecule type" value="Transcribed_RNA"/>
</dbReference>
<evidence type="ECO:0000313" key="1">
    <source>
        <dbReference type="EMBL" id="SBQ49466.1"/>
    </source>
</evidence>
<protein>
    <submittedName>
        <fullName evidence="1">Elastin a</fullName>
    </submittedName>
</protein>
<organism evidence="1">
    <name type="scientific">Nothobranchius korthausae</name>
    <dbReference type="NCBI Taxonomy" id="1143690"/>
    <lineage>
        <taxon>Eukaryota</taxon>
        <taxon>Metazoa</taxon>
        <taxon>Chordata</taxon>
        <taxon>Craniata</taxon>
        <taxon>Vertebrata</taxon>
        <taxon>Euteleostomi</taxon>
        <taxon>Actinopterygii</taxon>
        <taxon>Neopterygii</taxon>
        <taxon>Teleostei</taxon>
        <taxon>Neoteleostei</taxon>
        <taxon>Acanthomorphata</taxon>
        <taxon>Ovalentaria</taxon>
        <taxon>Atherinomorphae</taxon>
        <taxon>Cyprinodontiformes</taxon>
        <taxon>Nothobranchiidae</taxon>
        <taxon>Nothobranchius</taxon>
    </lineage>
</organism>
<feature type="non-terminal residue" evidence="1">
    <location>
        <position position="1"/>
    </location>
</feature>